<dbReference type="EMBL" id="LXSG01000032">
    <property type="protein sequence ID" value="OAM18748.1"/>
    <property type="molecule type" value="Genomic_DNA"/>
</dbReference>
<dbReference type="AlphaFoldDB" id="A0A1A9RJZ0"/>
<protein>
    <submittedName>
        <fullName evidence="2">Uncharacterized protein</fullName>
    </submittedName>
</protein>
<feature type="chain" id="PRO_5008395918" evidence="1">
    <location>
        <begin position="19"/>
        <end position="189"/>
    </location>
</feature>
<gene>
    <name evidence="2" type="ORF">A7P90_05590</name>
</gene>
<evidence type="ECO:0000313" key="3">
    <source>
        <dbReference type="Proteomes" id="UP000077589"/>
    </source>
</evidence>
<reference evidence="3" key="1">
    <citation type="submission" date="2016-05" db="EMBL/GenBank/DDBJ databases">
        <title>Draft genome of Corynebacterium afermentans subsp. afermentans LCDC 88199T.</title>
        <authorList>
            <person name="Bernier A.-M."/>
            <person name="Bernard K."/>
        </authorList>
    </citation>
    <scope>NUCLEOTIDE SEQUENCE [LARGE SCALE GENOMIC DNA]</scope>
    <source>
        <strain evidence="3">NML04-0072</strain>
    </source>
</reference>
<sequence>MLKTYSVLMLAVFLSACGGQDTSAVEQPAEASHASSAIRPPETVFEFTTDKLNSDELTVGLPVNKPTVDKSGDGFKRRRWQVIGMDESNMLEAVGDNQQDVRVLSGHCMEYSTDGNSAGWAPDGRCVEIFNGIVGKLVASNEDVSGLLMERAGLYPYIPQAPMAVIDRGSISIDVDNQGYFSIRNRAAH</sequence>
<accession>A0A1A9RJZ0</accession>
<dbReference type="PROSITE" id="PS51257">
    <property type="entry name" value="PROKAR_LIPOPROTEIN"/>
    <property type="match status" value="1"/>
</dbReference>
<proteinExistence type="predicted"/>
<evidence type="ECO:0000313" key="2">
    <source>
        <dbReference type="EMBL" id="OAM18748.1"/>
    </source>
</evidence>
<evidence type="ECO:0000256" key="1">
    <source>
        <dbReference type="SAM" id="SignalP"/>
    </source>
</evidence>
<keyword evidence="1" id="KW-0732">Signal</keyword>
<dbReference type="Proteomes" id="UP000077589">
    <property type="component" value="Unassembled WGS sequence"/>
</dbReference>
<comment type="caution">
    <text evidence="2">The sequence shown here is derived from an EMBL/GenBank/DDBJ whole genome shotgun (WGS) entry which is preliminary data.</text>
</comment>
<name>A0A1A9RJZ0_EIKCO</name>
<organism evidence="2 3">
    <name type="scientific">Eikenella corrodens</name>
    <dbReference type="NCBI Taxonomy" id="539"/>
    <lineage>
        <taxon>Bacteria</taxon>
        <taxon>Pseudomonadati</taxon>
        <taxon>Pseudomonadota</taxon>
        <taxon>Betaproteobacteria</taxon>
        <taxon>Neisseriales</taxon>
        <taxon>Neisseriaceae</taxon>
        <taxon>Eikenella</taxon>
    </lineage>
</organism>
<feature type="signal peptide" evidence="1">
    <location>
        <begin position="1"/>
        <end position="18"/>
    </location>
</feature>